<proteinExistence type="predicted"/>
<dbReference type="Proteomes" id="UP000886595">
    <property type="component" value="Unassembled WGS sequence"/>
</dbReference>
<evidence type="ECO:0000313" key="1">
    <source>
        <dbReference type="EMBL" id="KAG2307635.1"/>
    </source>
</evidence>
<keyword evidence="2" id="KW-1185">Reference proteome</keyword>
<evidence type="ECO:0000313" key="2">
    <source>
        <dbReference type="Proteomes" id="UP000886595"/>
    </source>
</evidence>
<protein>
    <submittedName>
        <fullName evidence="1">Uncharacterized protein</fullName>
    </submittedName>
</protein>
<accession>A0A8X7V8T4</accession>
<name>A0A8X7V8T4_BRACI</name>
<dbReference type="EMBL" id="JAAMPC010000006">
    <property type="protein sequence ID" value="KAG2307635.1"/>
    <property type="molecule type" value="Genomic_DNA"/>
</dbReference>
<organism evidence="1 2">
    <name type="scientific">Brassica carinata</name>
    <name type="common">Ethiopian mustard</name>
    <name type="synonym">Abyssinian cabbage</name>
    <dbReference type="NCBI Taxonomy" id="52824"/>
    <lineage>
        <taxon>Eukaryota</taxon>
        <taxon>Viridiplantae</taxon>
        <taxon>Streptophyta</taxon>
        <taxon>Embryophyta</taxon>
        <taxon>Tracheophyta</taxon>
        <taxon>Spermatophyta</taxon>
        <taxon>Magnoliopsida</taxon>
        <taxon>eudicotyledons</taxon>
        <taxon>Gunneridae</taxon>
        <taxon>Pentapetalae</taxon>
        <taxon>rosids</taxon>
        <taxon>malvids</taxon>
        <taxon>Brassicales</taxon>
        <taxon>Brassicaceae</taxon>
        <taxon>Brassiceae</taxon>
        <taxon>Brassica</taxon>
    </lineage>
</organism>
<sequence length="59" mass="6261">MDTKDDLVPFQSQTATEIHPSVSIAISSSIFSPLPKPDNAVPNTLWSLSSTNGSPSKAF</sequence>
<dbReference type="AlphaFoldDB" id="A0A8X7V8T4"/>
<gene>
    <name evidence="1" type="ORF">Bca52824_027383</name>
</gene>
<reference evidence="1 2" key="1">
    <citation type="submission" date="2020-02" db="EMBL/GenBank/DDBJ databases">
        <authorList>
            <person name="Ma Q."/>
            <person name="Huang Y."/>
            <person name="Song X."/>
            <person name="Pei D."/>
        </authorList>
    </citation>
    <scope>NUCLEOTIDE SEQUENCE [LARGE SCALE GENOMIC DNA]</scope>
    <source>
        <strain evidence="1">Sxm20200214</strain>
        <tissue evidence="1">Leaf</tissue>
    </source>
</reference>
<comment type="caution">
    <text evidence="1">The sequence shown here is derived from an EMBL/GenBank/DDBJ whole genome shotgun (WGS) entry which is preliminary data.</text>
</comment>